<dbReference type="GO" id="GO:0000287">
    <property type="term" value="F:magnesium ion binding"/>
    <property type="evidence" value="ECO:0007669"/>
    <property type="project" value="UniProtKB-UniRule"/>
</dbReference>
<evidence type="ECO:0000256" key="9">
    <source>
        <dbReference type="ARBA" id="ARBA00047883"/>
    </source>
</evidence>
<evidence type="ECO:0000256" key="8">
    <source>
        <dbReference type="ARBA" id="ARBA00047851"/>
    </source>
</evidence>
<dbReference type="InterPro" id="IPR036206">
    <property type="entry name" value="ThiamineP_synth_sf"/>
</dbReference>
<dbReference type="AlphaFoldDB" id="A0A1C0AMA8"/>
<dbReference type="CDD" id="cd00564">
    <property type="entry name" value="TMP_TenI"/>
    <property type="match status" value="1"/>
</dbReference>
<feature type="binding site" evidence="10">
    <location>
        <begin position="47"/>
        <end position="51"/>
    </location>
    <ligand>
        <name>4-amino-2-methyl-5-(diphosphooxymethyl)pyrimidine</name>
        <dbReference type="ChEBI" id="CHEBI:57841"/>
    </ligand>
</feature>
<evidence type="ECO:0000256" key="5">
    <source>
        <dbReference type="ARBA" id="ARBA00022842"/>
    </source>
</evidence>
<dbReference type="Gene3D" id="3.20.20.70">
    <property type="entry name" value="Aldolase class I"/>
    <property type="match status" value="1"/>
</dbReference>
<comment type="catalytic activity">
    <reaction evidence="9 10 11">
        <text>2-[(2R,5Z)-2-carboxy-4-methylthiazol-5(2H)-ylidene]ethyl phosphate + 4-amino-2-methyl-5-(diphosphooxymethyl)pyrimidine + 2 H(+) = thiamine phosphate + CO2 + diphosphate</text>
        <dbReference type="Rhea" id="RHEA:47844"/>
        <dbReference type="ChEBI" id="CHEBI:15378"/>
        <dbReference type="ChEBI" id="CHEBI:16526"/>
        <dbReference type="ChEBI" id="CHEBI:33019"/>
        <dbReference type="ChEBI" id="CHEBI:37575"/>
        <dbReference type="ChEBI" id="CHEBI:57841"/>
        <dbReference type="ChEBI" id="CHEBI:62899"/>
        <dbReference type="EC" id="2.5.1.3"/>
    </reaction>
</comment>
<dbReference type="InterPro" id="IPR022998">
    <property type="entry name" value="ThiamineP_synth_TenI"/>
</dbReference>
<dbReference type="Pfam" id="PF02581">
    <property type="entry name" value="TMP-TENI"/>
    <property type="match status" value="1"/>
</dbReference>
<gene>
    <name evidence="10" type="primary">thiE</name>
    <name evidence="13" type="ORF">BCR15_04520</name>
</gene>
<dbReference type="EC" id="2.5.1.3" evidence="10"/>
<evidence type="ECO:0000256" key="11">
    <source>
        <dbReference type="RuleBase" id="RU003826"/>
    </source>
</evidence>
<comment type="cofactor">
    <cofactor evidence="10">
        <name>Mg(2+)</name>
        <dbReference type="ChEBI" id="CHEBI:18420"/>
    </cofactor>
    <text evidence="10">Binds 1 Mg(2+) ion per subunit.</text>
</comment>
<comment type="caution">
    <text evidence="13">The sequence shown here is derived from an EMBL/GenBank/DDBJ whole genome shotgun (WGS) entry which is preliminary data.</text>
</comment>
<organism evidence="13 14">
    <name type="scientific">Tessaracoccus lapidicaptus</name>
    <dbReference type="NCBI Taxonomy" id="1427523"/>
    <lineage>
        <taxon>Bacteria</taxon>
        <taxon>Bacillati</taxon>
        <taxon>Actinomycetota</taxon>
        <taxon>Actinomycetes</taxon>
        <taxon>Propionibacteriales</taxon>
        <taxon>Propionibacteriaceae</taxon>
        <taxon>Tessaracoccus</taxon>
    </lineage>
</organism>
<comment type="function">
    <text evidence="1 10">Condenses 4-methyl-5-(beta-hydroxyethyl)thiazole monophosphate (THZ-P) and 2-methyl-4-amino-5-hydroxymethyl pyrimidine pyrophosphate (HMP-PP) to form thiamine monophosphate (TMP).</text>
</comment>
<comment type="catalytic activity">
    <reaction evidence="8 10 11">
        <text>2-(2-carboxy-4-methylthiazol-5-yl)ethyl phosphate + 4-amino-2-methyl-5-(diphosphooxymethyl)pyrimidine + 2 H(+) = thiamine phosphate + CO2 + diphosphate</text>
        <dbReference type="Rhea" id="RHEA:47848"/>
        <dbReference type="ChEBI" id="CHEBI:15378"/>
        <dbReference type="ChEBI" id="CHEBI:16526"/>
        <dbReference type="ChEBI" id="CHEBI:33019"/>
        <dbReference type="ChEBI" id="CHEBI:37575"/>
        <dbReference type="ChEBI" id="CHEBI:57841"/>
        <dbReference type="ChEBI" id="CHEBI:62890"/>
        <dbReference type="EC" id="2.5.1.3"/>
    </reaction>
</comment>
<dbReference type="GO" id="GO:0009229">
    <property type="term" value="P:thiamine diphosphate biosynthetic process"/>
    <property type="evidence" value="ECO:0007669"/>
    <property type="project" value="UniProtKB-UniRule"/>
</dbReference>
<keyword evidence="3 10" id="KW-0808">Transferase</keyword>
<proteinExistence type="inferred from homology"/>
<dbReference type="EMBL" id="MBQD01000021">
    <property type="protein sequence ID" value="OCL33900.1"/>
    <property type="molecule type" value="Genomic_DNA"/>
</dbReference>
<evidence type="ECO:0000256" key="12">
    <source>
        <dbReference type="RuleBase" id="RU004253"/>
    </source>
</evidence>
<dbReference type="NCBIfam" id="TIGR00693">
    <property type="entry name" value="thiE"/>
    <property type="match status" value="1"/>
</dbReference>
<dbReference type="InterPro" id="IPR013785">
    <property type="entry name" value="Aldolase_TIM"/>
</dbReference>
<dbReference type="InterPro" id="IPR034291">
    <property type="entry name" value="TMP_synthase"/>
</dbReference>
<protein>
    <recommendedName>
        <fullName evidence="10">Thiamine-phosphate synthase</fullName>
        <shortName evidence="10">TP synthase</shortName>
        <shortName evidence="10">TPS</shortName>
        <ecNumber evidence="10">2.5.1.3</ecNumber>
    </recommendedName>
    <alternativeName>
        <fullName evidence="10">Thiamine-phosphate pyrophosphorylase</fullName>
        <shortName evidence="10">TMP pyrophosphorylase</shortName>
        <shortName evidence="10">TMP-PPase</shortName>
    </alternativeName>
</protein>
<name>A0A1C0AMA8_9ACTN</name>
<evidence type="ECO:0000256" key="1">
    <source>
        <dbReference type="ARBA" id="ARBA00003814"/>
    </source>
</evidence>
<dbReference type="RefSeq" id="WP_068751657.1">
    <property type="nucleotide sequence ID" value="NZ_LR214441.1"/>
</dbReference>
<dbReference type="GO" id="GO:0004789">
    <property type="term" value="F:thiamine-phosphate diphosphorylase activity"/>
    <property type="evidence" value="ECO:0007669"/>
    <property type="project" value="UniProtKB-UniRule"/>
</dbReference>
<dbReference type="UniPathway" id="UPA00060">
    <property type="reaction ID" value="UER00141"/>
</dbReference>
<keyword evidence="14" id="KW-1185">Reference proteome</keyword>
<feature type="binding site" evidence="10">
    <location>
        <position position="104"/>
    </location>
    <ligand>
        <name>Mg(2+)</name>
        <dbReference type="ChEBI" id="CHEBI:18420"/>
    </ligand>
</feature>
<keyword evidence="5 10" id="KW-0460">Magnesium</keyword>
<accession>A0A1C0AMA8</accession>
<comment type="pathway">
    <text evidence="2 10 12">Cofactor biosynthesis; thiamine diphosphate biosynthesis; thiamine phosphate from 4-amino-2-methyl-5-diphosphomethylpyrimidine and 4-methyl-5-(2-phosphoethyl)-thiazole: step 1/1.</text>
</comment>
<dbReference type="GO" id="GO:0009228">
    <property type="term" value="P:thiamine biosynthetic process"/>
    <property type="evidence" value="ECO:0007669"/>
    <property type="project" value="UniProtKB-KW"/>
</dbReference>
<comment type="similarity">
    <text evidence="10 11">Belongs to the thiamine-phosphate synthase family.</text>
</comment>
<evidence type="ECO:0000256" key="10">
    <source>
        <dbReference type="HAMAP-Rule" id="MF_00097"/>
    </source>
</evidence>
<feature type="binding site" evidence="10">
    <location>
        <begin position="203"/>
        <end position="204"/>
    </location>
    <ligand>
        <name>2-[(2R,5Z)-2-carboxy-4-methylthiazol-5(2H)-ylidene]ethyl phosphate</name>
        <dbReference type="ChEBI" id="CHEBI:62899"/>
    </ligand>
</feature>
<evidence type="ECO:0000256" key="3">
    <source>
        <dbReference type="ARBA" id="ARBA00022679"/>
    </source>
</evidence>
<sequence>MSQASPGLADAVDWRLYVVTDTALSGGPDRVPYIVEQAALGGAGVVQVRDKHLPDADFLALTRACRGAARRAEDVTGRPVALVVNDRLDVAEELGLHFHQGQDDGDIRQARRRLGTDLLIGLSISSLVELEAELADQTADVLGLSPLWATPTKTDAAPALGPDGAVRLIDATSGRAKTVAIGGINAATAPDAIATGVDGICVVSAIATAPDPRAAAAHLLALWRTR</sequence>
<feature type="binding site" evidence="10">
    <location>
        <position position="123"/>
    </location>
    <ligand>
        <name>4-amino-2-methyl-5-(diphosphooxymethyl)pyrimidine</name>
        <dbReference type="ChEBI" id="CHEBI:57841"/>
    </ligand>
</feature>
<feature type="binding site" evidence="10">
    <location>
        <position position="85"/>
    </location>
    <ligand>
        <name>4-amino-2-methyl-5-(diphosphooxymethyl)pyrimidine</name>
        <dbReference type="ChEBI" id="CHEBI:57841"/>
    </ligand>
</feature>
<evidence type="ECO:0000256" key="4">
    <source>
        <dbReference type="ARBA" id="ARBA00022723"/>
    </source>
</evidence>
<dbReference type="Proteomes" id="UP000093501">
    <property type="component" value="Unassembled WGS sequence"/>
</dbReference>
<feature type="binding site" evidence="10">
    <location>
        <position position="183"/>
    </location>
    <ligand>
        <name>2-[(2R,5Z)-2-carboxy-4-methylthiazol-5(2H)-ylidene]ethyl phosphate</name>
        <dbReference type="ChEBI" id="CHEBI:62899"/>
    </ligand>
</feature>
<evidence type="ECO:0000313" key="13">
    <source>
        <dbReference type="EMBL" id="OCL33900.1"/>
    </source>
</evidence>
<comment type="catalytic activity">
    <reaction evidence="7 10 11">
        <text>4-methyl-5-(2-phosphooxyethyl)-thiazole + 4-amino-2-methyl-5-(diphosphooxymethyl)pyrimidine + H(+) = thiamine phosphate + diphosphate</text>
        <dbReference type="Rhea" id="RHEA:22328"/>
        <dbReference type="ChEBI" id="CHEBI:15378"/>
        <dbReference type="ChEBI" id="CHEBI:33019"/>
        <dbReference type="ChEBI" id="CHEBI:37575"/>
        <dbReference type="ChEBI" id="CHEBI:57841"/>
        <dbReference type="ChEBI" id="CHEBI:58296"/>
        <dbReference type="EC" id="2.5.1.3"/>
    </reaction>
</comment>
<dbReference type="PANTHER" id="PTHR20857">
    <property type="entry name" value="THIAMINE-PHOSPHATE PYROPHOSPHORYLASE"/>
    <property type="match status" value="1"/>
</dbReference>
<dbReference type="GO" id="GO:0005737">
    <property type="term" value="C:cytoplasm"/>
    <property type="evidence" value="ECO:0007669"/>
    <property type="project" value="TreeGrafter"/>
</dbReference>
<evidence type="ECO:0000313" key="14">
    <source>
        <dbReference type="Proteomes" id="UP000093501"/>
    </source>
</evidence>
<dbReference type="PANTHER" id="PTHR20857:SF15">
    <property type="entry name" value="THIAMINE-PHOSPHATE SYNTHASE"/>
    <property type="match status" value="1"/>
</dbReference>
<dbReference type="SUPFAM" id="SSF51391">
    <property type="entry name" value="Thiamin phosphate synthase"/>
    <property type="match status" value="1"/>
</dbReference>
<evidence type="ECO:0000256" key="7">
    <source>
        <dbReference type="ARBA" id="ARBA00047334"/>
    </source>
</evidence>
<feature type="binding site" evidence="10">
    <location>
        <position position="86"/>
    </location>
    <ligand>
        <name>Mg(2+)</name>
        <dbReference type="ChEBI" id="CHEBI:18420"/>
    </ligand>
</feature>
<reference evidence="14" key="1">
    <citation type="submission" date="2016-07" db="EMBL/GenBank/DDBJ databases">
        <authorList>
            <person name="Florea S."/>
            <person name="Webb J.S."/>
            <person name="Jaromczyk J."/>
            <person name="Schardl C.L."/>
        </authorList>
    </citation>
    <scope>NUCLEOTIDE SEQUENCE [LARGE SCALE GENOMIC DNA]</scope>
    <source>
        <strain evidence="14">IPBSL-7</strain>
    </source>
</reference>
<keyword evidence="4 10" id="KW-0479">Metal-binding</keyword>
<feature type="binding site" evidence="10">
    <location>
        <position position="153"/>
    </location>
    <ligand>
        <name>4-amino-2-methyl-5-(diphosphooxymethyl)pyrimidine</name>
        <dbReference type="ChEBI" id="CHEBI:57841"/>
    </ligand>
</feature>
<evidence type="ECO:0000256" key="6">
    <source>
        <dbReference type="ARBA" id="ARBA00022977"/>
    </source>
</evidence>
<feature type="binding site" evidence="10">
    <location>
        <begin position="150"/>
        <end position="152"/>
    </location>
    <ligand>
        <name>2-[(2R,5Z)-2-carboxy-4-methylthiazol-5(2H)-ylidene]ethyl phosphate</name>
        <dbReference type="ChEBI" id="CHEBI:62899"/>
    </ligand>
</feature>
<dbReference type="HAMAP" id="MF_00097">
    <property type="entry name" value="TMP_synthase"/>
    <property type="match status" value="1"/>
</dbReference>
<keyword evidence="6 10" id="KW-0784">Thiamine biosynthesis</keyword>
<evidence type="ECO:0000256" key="2">
    <source>
        <dbReference type="ARBA" id="ARBA00005165"/>
    </source>
</evidence>